<evidence type="ECO:0000313" key="10">
    <source>
        <dbReference type="EMBL" id="GBG78920.1"/>
    </source>
</evidence>
<protein>
    <submittedName>
        <fullName evidence="10">Uncharacterized protein</fullName>
    </submittedName>
</protein>
<dbReference type="Gramene" id="GBG78920">
    <property type="protein sequence ID" value="GBG78920"/>
    <property type="gene ID" value="CBR_g28634"/>
</dbReference>
<keyword evidence="4" id="KW-0411">Iron-sulfur</keyword>
<dbReference type="InterPro" id="IPR001584">
    <property type="entry name" value="Integrase_cat-core"/>
</dbReference>
<evidence type="ECO:0000256" key="7">
    <source>
        <dbReference type="SAM" id="MobiDB-lite"/>
    </source>
</evidence>
<dbReference type="CDD" id="cd09274">
    <property type="entry name" value="RNase_HI_RT_Ty3"/>
    <property type="match status" value="1"/>
</dbReference>
<keyword evidence="11" id="KW-1185">Reference proteome</keyword>
<keyword evidence="3" id="KW-0408">Iron</keyword>
<dbReference type="OrthoDB" id="3341476at2759"/>
<evidence type="ECO:0000256" key="3">
    <source>
        <dbReference type="ARBA" id="ARBA00023004"/>
    </source>
</evidence>
<dbReference type="Gene3D" id="3.10.10.10">
    <property type="entry name" value="HIV Type 1 Reverse Transcriptase, subunit A, domain 1"/>
    <property type="match status" value="1"/>
</dbReference>
<dbReference type="InterPro" id="IPR041577">
    <property type="entry name" value="RT_RNaseH_2"/>
</dbReference>
<name>A0A388L9D4_CHABU</name>
<dbReference type="PROSITE" id="PS50994">
    <property type="entry name" value="INTEGRASE"/>
    <property type="match status" value="1"/>
</dbReference>
<comment type="caution">
    <text evidence="10">The sequence shown here is derived from an EMBL/GenBank/DDBJ whole genome shotgun (WGS) entry which is preliminary data.</text>
</comment>
<dbReference type="PROSITE" id="PS51918">
    <property type="entry name" value="RADICAL_SAM"/>
    <property type="match status" value="1"/>
</dbReference>
<reference evidence="10 11" key="1">
    <citation type="journal article" date="2018" name="Cell">
        <title>The Chara Genome: Secondary Complexity and Implications for Plant Terrestrialization.</title>
        <authorList>
            <person name="Nishiyama T."/>
            <person name="Sakayama H."/>
            <person name="Vries J.D."/>
            <person name="Buschmann H."/>
            <person name="Saint-Marcoux D."/>
            <person name="Ullrich K.K."/>
            <person name="Haas F.B."/>
            <person name="Vanderstraeten L."/>
            <person name="Becker D."/>
            <person name="Lang D."/>
            <person name="Vosolsobe S."/>
            <person name="Rombauts S."/>
            <person name="Wilhelmsson P.K.I."/>
            <person name="Janitza P."/>
            <person name="Kern R."/>
            <person name="Heyl A."/>
            <person name="Rumpler F."/>
            <person name="Villalobos L.I.A.C."/>
            <person name="Clay J.M."/>
            <person name="Skokan R."/>
            <person name="Toyoda A."/>
            <person name="Suzuki Y."/>
            <person name="Kagoshima H."/>
            <person name="Schijlen E."/>
            <person name="Tajeshwar N."/>
            <person name="Catarino B."/>
            <person name="Hetherington A.J."/>
            <person name="Saltykova A."/>
            <person name="Bonnot C."/>
            <person name="Breuninger H."/>
            <person name="Symeonidi A."/>
            <person name="Radhakrishnan G.V."/>
            <person name="Van Nieuwerburgh F."/>
            <person name="Deforce D."/>
            <person name="Chang C."/>
            <person name="Karol K.G."/>
            <person name="Hedrich R."/>
            <person name="Ulvskov P."/>
            <person name="Glockner G."/>
            <person name="Delwiche C.F."/>
            <person name="Petrasek J."/>
            <person name="Van de Peer Y."/>
            <person name="Friml J."/>
            <person name="Beilby M."/>
            <person name="Dolan L."/>
            <person name="Kohara Y."/>
            <person name="Sugano S."/>
            <person name="Fujiyama A."/>
            <person name="Delaux P.-M."/>
            <person name="Quint M."/>
            <person name="TheiBen G."/>
            <person name="Hagemann M."/>
            <person name="Harholt J."/>
            <person name="Dunand C."/>
            <person name="Zachgo S."/>
            <person name="Langdale J."/>
            <person name="Maumus F."/>
            <person name="Straeten D.V.D."/>
            <person name="Gould S.B."/>
            <person name="Rensing S.A."/>
        </authorList>
    </citation>
    <scope>NUCLEOTIDE SEQUENCE [LARGE SCALE GENOMIC DNA]</scope>
    <source>
        <strain evidence="10 11">S276</strain>
    </source>
</reference>
<dbReference type="EMBL" id="BFEA01000306">
    <property type="protein sequence ID" value="GBG78920.1"/>
    <property type="molecule type" value="Genomic_DNA"/>
</dbReference>
<dbReference type="PANTHER" id="PTHR37984">
    <property type="entry name" value="PROTEIN CBG26694"/>
    <property type="match status" value="1"/>
</dbReference>
<accession>A0A388L9D4</accession>
<keyword evidence="5" id="KW-0511">Multifunctional enzyme</keyword>
<feature type="domain" description="Radical SAM core" evidence="9">
    <location>
        <begin position="193"/>
        <end position="447"/>
    </location>
</feature>
<keyword evidence="6" id="KW-0175">Coiled coil</keyword>
<dbReference type="GO" id="GO:0003676">
    <property type="term" value="F:nucleic acid binding"/>
    <property type="evidence" value="ECO:0007669"/>
    <property type="project" value="InterPro"/>
</dbReference>
<evidence type="ECO:0000259" key="9">
    <source>
        <dbReference type="PROSITE" id="PS51918"/>
    </source>
</evidence>
<dbReference type="GO" id="GO:0015074">
    <property type="term" value="P:DNA integration"/>
    <property type="evidence" value="ECO:0007669"/>
    <property type="project" value="InterPro"/>
</dbReference>
<keyword evidence="1" id="KW-0949">S-adenosyl-L-methionine</keyword>
<dbReference type="GO" id="GO:0046872">
    <property type="term" value="F:metal ion binding"/>
    <property type="evidence" value="ECO:0007669"/>
    <property type="project" value="UniProtKB-KW"/>
</dbReference>
<feature type="domain" description="Integrase catalytic" evidence="8">
    <location>
        <begin position="1208"/>
        <end position="1368"/>
    </location>
</feature>
<gene>
    <name evidence="10" type="ORF">CBR_g28634</name>
</gene>
<dbReference type="FunFam" id="3.10.20.370:FF:000001">
    <property type="entry name" value="Retrovirus-related Pol polyprotein from transposon 17.6-like protein"/>
    <property type="match status" value="1"/>
</dbReference>
<organism evidence="10 11">
    <name type="scientific">Chara braunii</name>
    <name type="common">Braun's stonewort</name>
    <dbReference type="NCBI Taxonomy" id="69332"/>
    <lineage>
        <taxon>Eukaryota</taxon>
        <taxon>Viridiplantae</taxon>
        <taxon>Streptophyta</taxon>
        <taxon>Charophyceae</taxon>
        <taxon>Charales</taxon>
        <taxon>Characeae</taxon>
        <taxon>Chara</taxon>
    </lineage>
</organism>
<dbReference type="InterPro" id="IPR012337">
    <property type="entry name" value="RNaseH-like_sf"/>
</dbReference>
<keyword evidence="2" id="KW-0479">Metal-binding</keyword>
<dbReference type="InterPro" id="IPR036397">
    <property type="entry name" value="RNaseH_sf"/>
</dbReference>
<evidence type="ECO:0000313" key="11">
    <source>
        <dbReference type="Proteomes" id="UP000265515"/>
    </source>
</evidence>
<dbReference type="SUPFAM" id="SSF53098">
    <property type="entry name" value="Ribonuclease H-like"/>
    <property type="match status" value="1"/>
</dbReference>
<dbReference type="InterPro" id="IPR007197">
    <property type="entry name" value="rSAM"/>
</dbReference>
<evidence type="ECO:0000256" key="1">
    <source>
        <dbReference type="ARBA" id="ARBA00022691"/>
    </source>
</evidence>
<dbReference type="InterPro" id="IPR006638">
    <property type="entry name" value="Elp3/MiaA/NifB-like_rSAM"/>
</dbReference>
<evidence type="ECO:0000256" key="5">
    <source>
        <dbReference type="ARBA" id="ARBA00023268"/>
    </source>
</evidence>
<dbReference type="InterPro" id="IPR013785">
    <property type="entry name" value="Aldolase_TIM"/>
</dbReference>
<dbReference type="FunFam" id="3.30.70.270:FF:000020">
    <property type="entry name" value="Transposon Tf2-6 polyprotein-like Protein"/>
    <property type="match status" value="2"/>
</dbReference>
<proteinExistence type="predicted"/>
<dbReference type="GO" id="GO:0051536">
    <property type="term" value="F:iron-sulfur cluster binding"/>
    <property type="evidence" value="ECO:0007669"/>
    <property type="project" value="UniProtKB-KW"/>
</dbReference>
<dbReference type="InterPro" id="IPR000477">
    <property type="entry name" value="RT_dom"/>
</dbReference>
<evidence type="ECO:0000259" key="8">
    <source>
        <dbReference type="PROSITE" id="PS50994"/>
    </source>
</evidence>
<dbReference type="InterPro" id="IPR050951">
    <property type="entry name" value="Retrovirus_Pol_polyprotein"/>
</dbReference>
<dbReference type="InterPro" id="IPR058240">
    <property type="entry name" value="rSAM_sf"/>
</dbReference>
<dbReference type="SUPFAM" id="SSF56672">
    <property type="entry name" value="DNA/RNA polymerases"/>
    <property type="match status" value="3"/>
</dbReference>
<evidence type="ECO:0000256" key="4">
    <source>
        <dbReference type="ARBA" id="ARBA00023014"/>
    </source>
</evidence>
<dbReference type="Pfam" id="PF00078">
    <property type="entry name" value="RVT_1"/>
    <property type="match status" value="1"/>
</dbReference>
<dbReference type="CDD" id="cd01335">
    <property type="entry name" value="Radical_SAM"/>
    <property type="match status" value="1"/>
</dbReference>
<dbReference type="InterPro" id="IPR043502">
    <property type="entry name" value="DNA/RNA_pol_sf"/>
</dbReference>
<dbReference type="Gene3D" id="3.20.20.70">
    <property type="entry name" value="Aldolase class I"/>
    <property type="match status" value="1"/>
</dbReference>
<dbReference type="SUPFAM" id="SSF102114">
    <property type="entry name" value="Radical SAM enzymes"/>
    <property type="match status" value="1"/>
</dbReference>
<feature type="region of interest" description="Disordered" evidence="7">
    <location>
        <begin position="519"/>
        <end position="560"/>
    </location>
</feature>
<feature type="coiled-coil region" evidence="6">
    <location>
        <begin position="813"/>
        <end position="911"/>
    </location>
</feature>
<dbReference type="PANTHER" id="PTHR37984:SF5">
    <property type="entry name" value="PROTEIN NYNRIN-LIKE"/>
    <property type="match status" value="1"/>
</dbReference>
<evidence type="ECO:0000256" key="2">
    <source>
        <dbReference type="ARBA" id="ARBA00022723"/>
    </source>
</evidence>
<dbReference type="SMART" id="SM00729">
    <property type="entry name" value="Elp3"/>
    <property type="match status" value="1"/>
</dbReference>
<dbReference type="Pfam" id="PF00665">
    <property type="entry name" value="rve"/>
    <property type="match status" value="1"/>
</dbReference>
<dbReference type="FunFam" id="3.30.70.270:FF:000026">
    <property type="entry name" value="Transposon Ty3-G Gag-Pol polyprotein"/>
    <property type="match status" value="1"/>
</dbReference>
<dbReference type="InterPro" id="IPR043128">
    <property type="entry name" value="Rev_trsase/Diguanyl_cyclase"/>
</dbReference>
<sequence>MCINYRGLNAITVKNAETLPRIDNLLDRVQSCRHFSMIDLKSGYHQIEVLEKLKEANFKINAKKCEWAKTEVLYLGHVLDEDGIKPEDSKIAAIRAWPTPRTLTELRSFLGLANYYRKFARNFSIIVIPLRRLLKKEAIWQWDKDCTFALKKLKRALIEYLVLKVADPSLSFVVTTDASRYGIGAVLQQDDDNGYKPVEFMSTRMPSEKDCYYCGIRKHKEGVHRYTIPKEDVVSVAMWAFDHKYGTLMLQAGQLNSPQRMEYLVDLIREIRRKTIAKDLEQRRARGVNTDRLKATELGLCVALSVGELSEETYKRLYDAGASRYLLRIETSNPELFSDLHPGDQMFEKRLKCLRTAKRAGFQIGTGVMIGLPGQTLRDLANDIVFFRQEEADMVSAKGWVRCKGWLEPRKHNGGHSVPHFRPLDTGLQTIFWDVLERGARVQHGNRSRRAHSFPAMPHVLDNMAETRKGTITAPYTAKEQEKMAALVKENRERKEREKQAKLKAIAEEQATKMKEIGEEMEKKKKAAEKEVAAEEEKERMRTESREGSSGTKEDKDAEMEKKISEWVANLSLGEDEEAQMYVPEEEKEAFARALAVIGDPLERQEAEEEKRLEWKLRMKREKKRREEANWLTAEVEKVLEKFREANFKINSKKCEWAKTQVLYLGHVLDGDGIKPEDSKIAAIRDWPTPRTLTELPSFVGLANYYRKFVRNLPTIAAPLRRLLKKEAIWQWDKDCTSAVKKLKRALIEYPVLKVADPSLPFVVTTDASQYGIGAVLQQDDDNGYRPVEFMSARMPCEKTHSGKDTSPYSEEQQEKMVALVRENKERKELEKQAKLKAIAEEHAAKMKRLEEEMKRIQQEEEEVAEAEFVIVYLDDILILSKTVEEHVVHLDKLLSLLRQHKCKINGEKREFGRTRVVYLGYEIFAEGLKPDDAKVANIRDWPRPQSVIEMRSFLGMTSYCRNFMKNYSIVATPLIDLTRLDTPWEWTETCEAAFRHLKHALRHYEVLKLPDPDKPFIVTTDASQYGIGAVLAQQEGKKLRPIEYMSKKMPSQKLAKSTYEKELFAVYKALTHWRHYLLGRFFILRTDHQTLRWMRTRAVLSDTLKHWIEVVEQYDFEPEYIKGEYNKVVDALSRRPDFSGALITEFNLADNVTQPLVEAYREDPFMAEIIRRLEAKDKGTSPEFELVCQSDKPRTQAPLGLLKPLPITERPGESLSMDFMDTLVTNKSGMRYIYVIVDRFSKFARLVAMSATTNTEYVIKMFKENRVRDFGLPKFIVSDRDVQFTSELWKAAAAEQGMQLQMTSGNHPEANGQAEQMNRAVQHLLRHYIKPNQVDWDKKLTLIASLYNNVVHSATGVSPNSLLPTFTPVLPLDFLLPDNQPTAAPGT</sequence>
<dbReference type="STRING" id="69332.A0A388L9D4"/>
<dbReference type="GO" id="GO:0003824">
    <property type="term" value="F:catalytic activity"/>
    <property type="evidence" value="ECO:0007669"/>
    <property type="project" value="UniProtKB-KW"/>
</dbReference>
<dbReference type="Gene3D" id="3.30.70.270">
    <property type="match status" value="7"/>
</dbReference>
<dbReference type="Gene3D" id="3.30.420.10">
    <property type="entry name" value="Ribonuclease H-like superfamily/Ribonuclease H"/>
    <property type="match status" value="1"/>
</dbReference>
<dbReference type="Pfam" id="PF17919">
    <property type="entry name" value="RT_RNaseH_2"/>
    <property type="match status" value="3"/>
</dbReference>
<dbReference type="Proteomes" id="UP000265515">
    <property type="component" value="Unassembled WGS sequence"/>
</dbReference>
<evidence type="ECO:0000256" key="6">
    <source>
        <dbReference type="SAM" id="Coils"/>
    </source>
</evidence>